<evidence type="ECO:0000313" key="3">
    <source>
        <dbReference type="Proteomes" id="UP000239907"/>
    </source>
</evidence>
<keyword evidence="3" id="KW-1185">Reference proteome</keyword>
<accession>A0A2S7TYB7</accession>
<gene>
    <name evidence="2" type="ORF">BSZ32_01580</name>
</gene>
<dbReference type="PROSITE" id="PS51257">
    <property type="entry name" value="PROKAR_LIPOPROTEIN"/>
    <property type="match status" value="1"/>
</dbReference>
<organism evidence="2 3">
    <name type="scientific">Rubritalea profundi</name>
    <dbReference type="NCBI Taxonomy" id="1658618"/>
    <lineage>
        <taxon>Bacteria</taxon>
        <taxon>Pseudomonadati</taxon>
        <taxon>Verrucomicrobiota</taxon>
        <taxon>Verrucomicrobiia</taxon>
        <taxon>Verrucomicrobiales</taxon>
        <taxon>Rubritaleaceae</taxon>
        <taxon>Rubritalea</taxon>
    </lineage>
</organism>
<proteinExistence type="predicted"/>
<dbReference type="EMBL" id="MQWA01000001">
    <property type="protein sequence ID" value="PQJ27310.1"/>
    <property type="molecule type" value="Genomic_DNA"/>
</dbReference>
<comment type="caution">
    <text evidence="2">The sequence shown here is derived from an EMBL/GenBank/DDBJ whole genome shotgun (WGS) entry which is preliminary data.</text>
</comment>
<sequence>MKCFLFLLPLLFVSCATNDPATSGVWRKSPGAWVNGAEVFSNVEALKGVGMIEKEKLIYRASTQNFDGPLRWQFMAEGTQGEHLTMRVDRMQISTSRTKRSVKIPHSMLGGESAFVLEKLPKPKRSFKKKSKEELERDAAMLAKKPRWLASYTLPDTFQLYPKADGKVVVAAKIVVTTEKGTQSEWVNFALLPNTNRSKSFTFRQTMLEYDGVPIE</sequence>
<dbReference type="AlphaFoldDB" id="A0A2S7TYB7"/>
<evidence type="ECO:0000313" key="2">
    <source>
        <dbReference type="EMBL" id="PQJ27310.1"/>
    </source>
</evidence>
<feature type="signal peptide" evidence="1">
    <location>
        <begin position="1"/>
        <end position="18"/>
    </location>
</feature>
<feature type="chain" id="PRO_5015703005" description="Lipoprotein" evidence="1">
    <location>
        <begin position="19"/>
        <end position="216"/>
    </location>
</feature>
<dbReference type="OrthoDB" id="196709at2"/>
<evidence type="ECO:0008006" key="4">
    <source>
        <dbReference type="Google" id="ProtNLM"/>
    </source>
</evidence>
<reference evidence="2 3" key="1">
    <citation type="submission" date="2016-12" db="EMBL/GenBank/DDBJ databases">
        <title>Study of bacterial adaptation to deep sea.</title>
        <authorList>
            <person name="Song J."/>
            <person name="Yoshizawa S."/>
            <person name="Kogure K."/>
        </authorList>
    </citation>
    <scope>NUCLEOTIDE SEQUENCE [LARGE SCALE GENOMIC DNA]</scope>
    <source>
        <strain evidence="2 3">SAORIC-165</strain>
    </source>
</reference>
<keyword evidence="1" id="KW-0732">Signal</keyword>
<evidence type="ECO:0000256" key="1">
    <source>
        <dbReference type="SAM" id="SignalP"/>
    </source>
</evidence>
<dbReference type="Proteomes" id="UP000239907">
    <property type="component" value="Unassembled WGS sequence"/>
</dbReference>
<name>A0A2S7TYB7_9BACT</name>
<protein>
    <recommendedName>
        <fullName evidence="4">Lipoprotein</fullName>
    </recommendedName>
</protein>